<proteinExistence type="predicted"/>
<protein>
    <submittedName>
        <fullName evidence="1">Uncharacterized protein</fullName>
    </submittedName>
</protein>
<dbReference type="PROSITE" id="PS51257">
    <property type="entry name" value="PROKAR_LIPOPROTEIN"/>
    <property type="match status" value="1"/>
</dbReference>
<dbReference type="AlphaFoldDB" id="A0A3M6D090"/>
<evidence type="ECO:0000313" key="1">
    <source>
        <dbReference type="EMBL" id="RMV49495.1"/>
    </source>
</evidence>
<accession>A0A3M6D090</accession>
<dbReference type="Proteomes" id="UP000279173">
    <property type="component" value="Unassembled WGS sequence"/>
</dbReference>
<name>A0A3M6D090_9PSED</name>
<dbReference type="EMBL" id="RBUT01000062">
    <property type="protein sequence ID" value="RMV49495.1"/>
    <property type="molecule type" value="Genomic_DNA"/>
</dbReference>
<organism evidence="1 2">
    <name type="scientific">Pseudomonas syringae pv. helianthi</name>
    <dbReference type="NCBI Taxonomy" id="251654"/>
    <lineage>
        <taxon>Bacteria</taxon>
        <taxon>Pseudomonadati</taxon>
        <taxon>Pseudomonadota</taxon>
        <taxon>Gammaproteobacteria</taxon>
        <taxon>Pseudomonadales</taxon>
        <taxon>Pseudomonadaceae</taxon>
        <taxon>Pseudomonas</taxon>
    </lineage>
</organism>
<comment type="caution">
    <text evidence="1">The sequence shown here is derived from an EMBL/GenBank/DDBJ whole genome shotgun (WGS) entry which is preliminary data.</text>
</comment>
<sequence>MFKLLLGVALRAYRPVQILKCLSCQCSALACMKNKGSSMVSETSELLVTLDKLILSLKCTGKTGPAEFFAKKSIELQAGGTADAALQGLSTCIAIAQYGDFTFSEERLLEAVVEAAIRSRN</sequence>
<evidence type="ECO:0000313" key="2">
    <source>
        <dbReference type="Proteomes" id="UP000279173"/>
    </source>
</evidence>
<gene>
    <name evidence="1" type="ORF">ALP10_05028</name>
</gene>
<reference evidence="1 2" key="1">
    <citation type="submission" date="2018-08" db="EMBL/GenBank/DDBJ databases">
        <title>Recombination of ecologically and evolutionarily significant loci maintains genetic cohesion in the Pseudomonas syringae species complex.</title>
        <authorList>
            <person name="Dillon M."/>
            <person name="Thakur S."/>
            <person name="Almeida R.N.D."/>
            <person name="Weir B.S."/>
            <person name="Guttman D.S."/>
        </authorList>
    </citation>
    <scope>NUCLEOTIDE SEQUENCE [LARGE SCALE GENOMIC DNA]</scope>
    <source>
        <strain evidence="1 2">ICMP 3263</strain>
    </source>
</reference>